<dbReference type="GO" id="GO:0008569">
    <property type="term" value="F:minus-end-directed microtubule motor activity"/>
    <property type="evidence" value="ECO:0007669"/>
    <property type="project" value="TreeGrafter"/>
</dbReference>
<name>A0AAY4C1B1_9TELE</name>
<dbReference type="GO" id="GO:0060294">
    <property type="term" value="P:cilium movement involved in cell motility"/>
    <property type="evidence" value="ECO:0007669"/>
    <property type="project" value="TreeGrafter"/>
</dbReference>
<dbReference type="GO" id="GO:0030286">
    <property type="term" value="C:dynein complex"/>
    <property type="evidence" value="ECO:0007669"/>
    <property type="project" value="InterPro"/>
</dbReference>
<evidence type="ECO:0000313" key="2">
    <source>
        <dbReference type="Proteomes" id="UP000694580"/>
    </source>
</evidence>
<organism evidence="1 2">
    <name type="scientific">Denticeps clupeoides</name>
    <name type="common">denticle herring</name>
    <dbReference type="NCBI Taxonomy" id="299321"/>
    <lineage>
        <taxon>Eukaryota</taxon>
        <taxon>Metazoa</taxon>
        <taxon>Chordata</taxon>
        <taxon>Craniata</taxon>
        <taxon>Vertebrata</taxon>
        <taxon>Euteleostomi</taxon>
        <taxon>Actinopterygii</taxon>
        <taxon>Neopterygii</taxon>
        <taxon>Teleostei</taxon>
        <taxon>Clupei</taxon>
        <taxon>Clupeiformes</taxon>
        <taxon>Denticipitoidei</taxon>
        <taxon>Denticipitidae</taxon>
        <taxon>Denticeps</taxon>
    </lineage>
</organism>
<dbReference type="Proteomes" id="UP000694580">
    <property type="component" value="Chromosome 5"/>
</dbReference>
<dbReference type="InterPro" id="IPR026983">
    <property type="entry name" value="DHC"/>
</dbReference>
<dbReference type="Ensembl" id="ENSDCDT00010033328.1">
    <property type="protein sequence ID" value="ENSDCDP00010026868.1"/>
    <property type="gene ID" value="ENSDCDG00010017106.1"/>
</dbReference>
<dbReference type="GeneTree" id="ENSGT00940000154076"/>
<dbReference type="Gene3D" id="1.20.58.1120">
    <property type="match status" value="1"/>
</dbReference>
<dbReference type="GO" id="GO:0051959">
    <property type="term" value="F:dynein light intermediate chain binding"/>
    <property type="evidence" value="ECO:0007669"/>
    <property type="project" value="InterPro"/>
</dbReference>
<reference evidence="1 2" key="1">
    <citation type="submission" date="2020-06" db="EMBL/GenBank/DDBJ databases">
        <authorList>
            <consortium name="Wellcome Sanger Institute Data Sharing"/>
        </authorList>
    </citation>
    <scope>NUCLEOTIDE SEQUENCE [LARGE SCALE GENOMIC DNA]</scope>
</reference>
<proteinExistence type="predicted"/>
<evidence type="ECO:0000313" key="1">
    <source>
        <dbReference type="Ensembl" id="ENSDCDP00010026868.1"/>
    </source>
</evidence>
<dbReference type="PANTHER" id="PTHR10676">
    <property type="entry name" value="DYNEIN HEAVY CHAIN FAMILY PROTEIN"/>
    <property type="match status" value="1"/>
</dbReference>
<dbReference type="AlphaFoldDB" id="A0AAY4C1B1"/>
<sequence>MKATVRHEMSQALRAYEDKPLEEWIMWHFVASIVALTSSQIRWAFEVELVFSRLEEGMKQYNEKQVHQLNTLISKLTGQLSPGDRQKIRTVCTFGLHTRDVEVENSQHFLWQSELRHRWDETDQECFVNIC</sequence>
<accession>A0AAY4C1B1</accession>
<reference evidence="1" key="3">
    <citation type="submission" date="2025-09" db="UniProtKB">
        <authorList>
            <consortium name="Ensembl"/>
        </authorList>
    </citation>
    <scope>IDENTIFICATION</scope>
</reference>
<dbReference type="GO" id="GO:0045505">
    <property type="term" value="F:dynein intermediate chain binding"/>
    <property type="evidence" value="ECO:0007669"/>
    <property type="project" value="InterPro"/>
</dbReference>
<dbReference type="PANTHER" id="PTHR10676:SF36">
    <property type="entry name" value="DYNEIN HEAVY CHAIN AT 93AB, ISOFORM C"/>
    <property type="match status" value="1"/>
</dbReference>
<keyword evidence="2" id="KW-1185">Reference proteome</keyword>
<protein>
    <submittedName>
        <fullName evidence="1">Uncharacterized protein</fullName>
    </submittedName>
</protein>
<dbReference type="GO" id="GO:0005930">
    <property type="term" value="C:axoneme"/>
    <property type="evidence" value="ECO:0007669"/>
    <property type="project" value="TreeGrafter"/>
</dbReference>
<dbReference type="GO" id="GO:0097729">
    <property type="term" value="C:9+2 motile cilium"/>
    <property type="evidence" value="ECO:0007669"/>
    <property type="project" value="TreeGrafter"/>
</dbReference>
<reference evidence="1" key="2">
    <citation type="submission" date="2025-08" db="UniProtKB">
        <authorList>
            <consortium name="Ensembl"/>
        </authorList>
    </citation>
    <scope>IDENTIFICATION</scope>
</reference>